<dbReference type="GeneID" id="36525226"/>
<keyword evidence="4 6" id="KW-0472">Membrane</keyword>
<evidence type="ECO:0000256" key="1">
    <source>
        <dbReference type="ARBA" id="ARBA00004141"/>
    </source>
</evidence>
<keyword evidence="3 6" id="KW-1133">Transmembrane helix</keyword>
<dbReference type="PANTHER" id="PTHR23514">
    <property type="entry name" value="BYPASS OF STOP CODON PROTEIN 6"/>
    <property type="match status" value="1"/>
</dbReference>
<dbReference type="RefSeq" id="XP_024668401.1">
    <property type="nucleotide sequence ID" value="XM_024818066.1"/>
</dbReference>
<feature type="transmembrane region" description="Helical" evidence="6">
    <location>
        <begin position="98"/>
        <end position="118"/>
    </location>
</feature>
<evidence type="ECO:0000313" key="7">
    <source>
        <dbReference type="EMBL" id="PLB34389.1"/>
    </source>
</evidence>
<sequence>MDAEANPGSTAQHAEYTPTDRDGGRPDQKSAGKVKGKLISTNFAVMVAGMNDAAVGVLIPYLQPSYGITLLQVSFIYLINFAGWLFGSFANIHICARAGTGGTMVLGASVQCIGYALMFWKPPFPIFLSAFFFTGIGVSLQDAQANSFTITVQNCHRWLGILHAVYGVGTILAPLVANTIAARTPAWNVYYLVTLVLGVTNVSLLAWTFRRGLFQPNVANAKELAGGQLRETVSNKAVWIMNGFFFLYVGAEVTSGGWLSQFLISVRHGDPKQVGYIASVYWAGFTAGRVVLADITHQLGERRMVFLYIVLALVMQILFWLVPNILANAITICLFGFIIGPFYPVGLYVLTEVIPPDLHIGALGKVLRQSGLGRIGSISILDGGHCVAGGGAGVAPDYNGARDWDGSVLGHDAKEAYDLALILSSSLLTYIGMSG</sequence>
<feature type="transmembrane region" description="Helical" evidence="6">
    <location>
        <begin position="68"/>
        <end position="86"/>
    </location>
</feature>
<dbReference type="SUPFAM" id="SSF103473">
    <property type="entry name" value="MFS general substrate transporter"/>
    <property type="match status" value="1"/>
</dbReference>
<evidence type="ECO:0000256" key="2">
    <source>
        <dbReference type="ARBA" id="ARBA00022692"/>
    </source>
</evidence>
<accession>A0A2I2F193</accession>
<evidence type="ECO:0000256" key="5">
    <source>
        <dbReference type="SAM" id="MobiDB-lite"/>
    </source>
</evidence>
<evidence type="ECO:0000256" key="3">
    <source>
        <dbReference type="ARBA" id="ARBA00022989"/>
    </source>
</evidence>
<evidence type="ECO:0000256" key="4">
    <source>
        <dbReference type="ARBA" id="ARBA00023136"/>
    </source>
</evidence>
<reference evidence="7 8" key="1">
    <citation type="submission" date="2017-12" db="EMBL/GenBank/DDBJ databases">
        <authorList>
            <consortium name="DOE Joint Genome Institute"/>
            <person name="Haridas S."/>
            <person name="Kjaerbolling I."/>
            <person name="Vesth T.C."/>
            <person name="Frisvad J.C."/>
            <person name="Nybo J.L."/>
            <person name="Theobald S."/>
            <person name="Kuo A."/>
            <person name="Bowyer P."/>
            <person name="Matsuda Y."/>
            <person name="Mondo S."/>
            <person name="Lyhne E.K."/>
            <person name="Kogle M.E."/>
            <person name="Clum A."/>
            <person name="Lipzen A."/>
            <person name="Salamov A."/>
            <person name="Ngan C.Y."/>
            <person name="Daum C."/>
            <person name="Chiniquy J."/>
            <person name="Barry K."/>
            <person name="LaButti K."/>
            <person name="Simmons B.A."/>
            <person name="Magnuson J.K."/>
            <person name="Mortensen U.H."/>
            <person name="Larsen T.O."/>
            <person name="Grigoriev I.V."/>
            <person name="Baker S.E."/>
            <person name="Andersen M.R."/>
            <person name="Nordberg H.P."/>
            <person name="Cantor M.N."/>
            <person name="Hua S.X."/>
        </authorList>
    </citation>
    <scope>NUCLEOTIDE SEQUENCE [LARGE SCALE GENOMIC DNA]</scope>
    <source>
        <strain evidence="7 8">CBS 102.13</strain>
    </source>
</reference>
<dbReference type="GO" id="GO:0016020">
    <property type="term" value="C:membrane"/>
    <property type="evidence" value="ECO:0007669"/>
    <property type="project" value="UniProtKB-SubCell"/>
</dbReference>
<dbReference type="OrthoDB" id="413079at2759"/>
<dbReference type="AlphaFoldDB" id="A0A2I2F193"/>
<dbReference type="PANTHER" id="PTHR23514:SF15">
    <property type="entry name" value="TRANSPORTER, PUTATIVE (AFU_ORTHOLOGUE AFUA_8G05090)-RELATED"/>
    <property type="match status" value="1"/>
</dbReference>
<feature type="region of interest" description="Disordered" evidence="5">
    <location>
        <begin position="1"/>
        <end position="33"/>
    </location>
</feature>
<feature type="transmembrane region" description="Helical" evidence="6">
    <location>
        <begin position="43"/>
        <end position="62"/>
    </location>
</feature>
<protein>
    <submittedName>
        <fullName evidence="7">Putative MFS transporter</fullName>
    </submittedName>
</protein>
<gene>
    <name evidence="7" type="ORF">BDW47DRAFT_134367</name>
</gene>
<feature type="transmembrane region" description="Helical" evidence="6">
    <location>
        <begin position="155"/>
        <end position="177"/>
    </location>
</feature>
<dbReference type="EMBL" id="KZ559180">
    <property type="protein sequence ID" value="PLB34389.1"/>
    <property type="molecule type" value="Genomic_DNA"/>
</dbReference>
<feature type="transmembrane region" description="Helical" evidence="6">
    <location>
        <begin position="124"/>
        <end position="143"/>
    </location>
</feature>
<dbReference type="InterPro" id="IPR036259">
    <property type="entry name" value="MFS_trans_sf"/>
</dbReference>
<dbReference type="Pfam" id="PF07690">
    <property type="entry name" value="MFS_1"/>
    <property type="match status" value="1"/>
</dbReference>
<dbReference type="Proteomes" id="UP000234585">
    <property type="component" value="Unassembled WGS sequence"/>
</dbReference>
<evidence type="ECO:0000256" key="6">
    <source>
        <dbReference type="SAM" id="Phobius"/>
    </source>
</evidence>
<keyword evidence="2 6" id="KW-0812">Transmembrane</keyword>
<keyword evidence="8" id="KW-1185">Reference proteome</keyword>
<dbReference type="FunFam" id="1.20.1250.20:FF:000286">
    <property type="entry name" value="MFS efflux transporter"/>
    <property type="match status" value="1"/>
</dbReference>
<name>A0A2I2F193_ASPCN</name>
<feature type="compositionally biased region" description="Basic and acidic residues" evidence="5">
    <location>
        <begin position="18"/>
        <end position="30"/>
    </location>
</feature>
<comment type="subcellular location">
    <subcellularLocation>
        <location evidence="1">Membrane</location>
        <topology evidence="1">Multi-pass membrane protein</topology>
    </subcellularLocation>
</comment>
<feature type="transmembrane region" description="Helical" evidence="6">
    <location>
        <begin position="274"/>
        <end position="292"/>
    </location>
</feature>
<dbReference type="GO" id="GO:0022857">
    <property type="term" value="F:transmembrane transporter activity"/>
    <property type="evidence" value="ECO:0007669"/>
    <property type="project" value="InterPro"/>
</dbReference>
<feature type="transmembrane region" description="Helical" evidence="6">
    <location>
        <begin position="237"/>
        <end position="259"/>
    </location>
</feature>
<dbReference type="InterPro" id="IPR011701">
    <property type="entry name" value="MFS"/>
</dbReference>
<feature type="transmembrane region" description="Helical" evidence="6">
    <location>
        <begin position="329"/>
        <end position="350"/>
    </location>
</feature>
<dbReference type="InterPro" id="IPR051788">
    <property type="entry name" value="MFS_Transporter"/>
</dbReference>
<feature type="transmembrane region" description="Helical" evidence="6">
    <location>
        <begin position="304"/>
        <end position="323"/>
    </location>
</feature>
<proteinExistence type="predicted"/>
<dbReference type="Gene3D" id="1.20.1250.20">
    <property type="entry name" value="MFS general substrate transporter like domains"/>
    <property type="match status" value="2"/>
</dbReference>
<organism evidence="7 8">
    <name type="scientific">Aspergillus candidus</name>
    <dbReference type="NCBI Taxonomy" id="41067"/>
    <lineage>
        <taxon>Eukaryota</taxon>
        <taxon>Fungi</taxon>
        <taxon>Dikarya</taxon>
        <taxon>Ascomycota</taxon>
        <taxon>Pezizomycotina</taxon>
        <taxon>Eurotiomycetes</taxon>
        <taxon>Eurotiomycetidae</taxon>
        <taxon>Eurotiales</taxon>
        <taxon>Aspergillaceae</taxon>
        <taxon>Aspergillus</taxon>
        <taxon>Aspergillus subgen. Circumdati</taxon>
    </lineage>
</organism>
<evidence type="ECO:0000313" key="8">
    <source>
        <dbReference type="Proteomes" id="UP000234585"/>
    </source>
</evidence>
<feature type="transmembrane region" description="Helical" evidence="6">
    <location>
        <begin position="189"/>
        <end position="209"/>
    </location>
</feature>